<evidence type="ECO:0000313" key="2">
    <source>
        <dbReference type="EMBL" id="KAA6357028.1"/>
    </source>
</evidence>
<dbReference type="AlphaFoldDB" id="A0A5J4TFM8"/>
<feature type="non-terminal residue" evidence="2">
    <location>
        <position position="139"/>
    </location>
</feature>
<name>A0A5J4TFM8_9EUKA</name>
<reference evidence="2 3" key="1">
    <citation type="submission" date="2019-03" db="EMBL/GenBank/DDBJ databases">
        <title>Single cell metagenomics reveals metabolic interactions within the superorganism composed of flagellate Streblomastix strix and complex community of Bacteroidetes bacteria on its surface.</title>
        <authorList>
            <person name="Treitli S.C."/>
            <person name="Kolisko M."/>
            <person name="Husnik F."/>
            <person name="Keeling P."/>
            <person name="Hampl V."/>
        </authorList>
    </citation>
    <scope>NUCLEOTIDE SEQUENCE [LARGE SCALE GENOMIC DNA]</scope>
    <source>
        <strain evidence="2">ST1C</strain>
    </source>
</reference>
<evidence type="ECO:0000256" key="1">
    <source>
        <dbReference type="SAM" id="MobiDB-lite"/>
    </source>
</evidence>
<gene>
    <name evidence="2" type="ORF">EZS28_047444</name>
</gene>
<comment type="caution">
    <text evidence="2">The sequence shown here is derived from an EMBL/GenBank/DDBJ whole genome shotgun (WGS) entry which is preliminary data.</text>
</comment>
<feature type="region of interest" description="Disordered" evidence="1">
    <location>
        <begin position="97"/>
        <end position="139"/>
    </location>
</feature>
<organism evidence="2 3">
    <name type="scientific">Streblomastix strix</name>
    <dbReference type="NCBI Taxonomy" id="222440"/>
    <lineage>
        <taxon>Eukaryota</taxon>
        <taxon>Metamonada</taxon>
        <taxon>Preaxostyla</taxon>
        <taxon>Oxymonadida</taxon>
        <taxon>Streblomastigidae</taxon>
        <taxon>Streblomastix</taxon>
    </lineage>
</organism>
<feature type="compositionally biased region" description="Polar residues" evidence="1">
    <location>
        <begin position="8"/>
        <end position="28"/>
    </location>
</feature>
<dbReference type="Proteomes" id="UP000324800">
    <property type="component" value="Unassembled WGS sequence"/>
</dbReference>
<feature type="compositionally biased region" description="Polar residues" evidence="1">
    <location>
        <begin position="97"/>
        <end position="110"/>
    </location>
</feature>
<dbReference type="EMBL" id="SNRW01032021">
    <property type="protein sequence ID" value="KAA6357028.1"/>
    <property type="molecule type" value="Genomic_DNA"/>
</dbReference>
<feature type="compositionally biased region" description="Acidic residues" evidence="1">
    <location>
        <begin position="61"/>
        <end position="70"/>
    </location>
</feature>
<feature type="compositionally biased region" description="Basic residues" evidence="1">
    <location>
        <begin position="127"/>
        <end position="139"/>
    </location>
</feature>
<sequence length="139" mass="15117">MNVDISDFQGTVGQPTGLQPSSGAQSPGLNAGLRLKEAGSISASNREKTQSKLNEGHEDNAMEEQDEQTDEAALNQKQRLQNQYNLIAPVQENLGTQLQNDQGLNAMSQTQKDDSYYAPVDAQEKPKKGRGSKKSKQKA</sequence>
<protein>
    <submittedName>
        <fullName evidence="2">Uncharacterized protein</fullName>
    </submittedName>
</protein>
<evidence type="ECO:0000313" key="3">
    <source>
        <dbReference type="Proteomes" id="UP000324800"/>
    </source>
</evidence>
<accession>A0A5J4TFM8</accession>
<feature type="region of interest" description="Disordered" evidence="1">
    <location>
        <begin position="1"/>
        <end position="77"/>
    </location>
</feature>
<feature type="compositionally biased region" description="Basic and acidic residues" evidence="1">
    <location>
        <begin position="45"/>
        <end position="60"/>
    </location>
</feature>
<proteinExistence type="predicted"/>